<dbReference type="AlphaFoldDB" id="A0A1V9ZTU7"/>
<reference evidence="15 16" key="1">
    <citation type="journal article" date="2014" name="Genome Biol. Evol.">
        <title>The secreted proteins of Achlya hypogyna and Thraustotheca clavata identify the ancestral oomycete secretome and reveal gene acquisitions by horizontal gene transfer.</title>
        <authorList>
            <person name="Misner I."/>
            <person name="Blouin N."/>
            <person name="Leonard G."/>
            <person name="Richards T.A."/>
            <person name="Lane C.E."/>
        </authorList>
    </citation>
    <scope>NUCLEOTIDE SEQUENCE [LARGE SCALE GENOMIC DNA]</scope>
    <source>
        <strain evidence="15 16">ATCC 48635</strain>
    </source>
</reference>
<dbReference type="EMBL" id="JNBR01000007">
    <property type="protein sequence ID" value="OQS01452.1"/>
    <property type="molecule type" value="Genomic_DNA"/>
</dbReference>
<keyword evidence="3" id="KW-1003">Cell membrane</keyword>
<evidence type="ECO:0000256" key="14">
    <source>
        <dbReference type="SAM" id="Phobius"/>
    </source>
</evidence>
<evidence type="ECO:0000256" key="12">
    <source>
        <dbReference type="ARBA" id="ARBA00023264"/>
    </source>
</evidence>
<name>A0A1V9ZTU7_ACHHY</name>
<evidence type="ECO:0000256" key="10">
    <source>
        <dbReference type="ARBA" id="ARBA00023136"/>
    </source>
</evidence>
<evidence type="ECO:0000256" key="11">
    <source>
        <dbReference type="ARBA" id="ARBA00023209"/>
    </source>
</evidence>
<dbReference type="PANTHER" id="PTHR46382:SF1">
    <property type="entry name" value="PHOSPHATIDATE CYTIDYLYLTRANSFERASE"/>
    <property type="match status" value="1"/>
</dbReference>
<evidence type="ECO:0000256" key="2">
    <source>
        <dbReference type="ARBA" id="ARBA00010185"/>
    </source>
</evidence>
<feature type="transmembrane region" description="Helical" evidence="14">
    <location>
        <begin position="401"/>
        <end position="418"/>
    </location>
</feature>
<evidence type="ECO:0000256" key="8">
    <source>
        <dbReference type="ARBA" id="ARBA00022989"/>
    </source>
</evidence>
<evidence type="ECO:0000256" key="1">
    <source>
        <dbReference type="ARBA" id="ARBA00004651"/>
    </source>
</evidence>
<proteinExistence type="inferred from homology"/>
<keyword evidence="9" id="KW-0443">Lipid metabolism</keyword>
<feature type="transmembrane region" description="Helical" evidence="14">
    <location>
        <begin position="190"/>
        <end position="212"/>
    </location>
</feature>
<dbReference type="GO" id="GO:0016024">
    <property type="term" value="P:CDP-diacylglycerol biosynthetic process"/>
    <property type="evidence" value="ECO:0007669"/>
    <property type="project" value="UniProtKB-UniPathway"/>
</dbReference>
<feature type="transmembrane region" description="Helical" evidence="14">
    <location>
        <begin position="148"/>
        <end position="167"/>
    </location>
</feature>
<keyword evidence="12" id="KW-1208">Phospholipid metabolism</keyword>
<keyword evidence="7 13" id="KW-0548">Nucleotidyltransferase</keyword>
<dbReference type="EC" id="2.7.7.41" evidence="13"/>
<dbReference type="PANTHER" id="PTHR46382">
    <property type="entry name" value="PHOSPHATIDATE CYTIDYLYLTRANSFERASE"/>
    <property type="match status" value="1"/>
</dbReference>
<dbReference type="Pfam" id="PF01148">
    <property type="entry name" value="CTP_transf_1"/>
    <property type="match status" value="1"/>
</dbReference>
<comment type="catalytic activity">
    <reaction evidence="13">
        <text>a 1,2-diacyl-sn-glycero-3-phosphate + CTP + H(+) = a CDP-1,2-diacyl-sn-glycerol + diphosphate</text>
        <dbReference type="Rhea" id="RHEA:16229"/>
        <dbReference type="ChEBI" id="CHEBI:15378"/>
        <dbReference type="ChEBI" id="CHEBI:33019"/>
        <dbReference type="ChEBI" id="CHEBI:37563"/>
        <dbReference type="ChEBI" id="CHEBI:58332"/>
        <dbReference type="ChEBI" id="CHEBI:58608"/>
        <dbReference type="EC" id="2.7.7.41"/>
    </reaction>
</comment>
<keyword evidence="11" id="KW-0594">Phospholipid biosynthesis</keyword>
<comment type="similarity">
    <text evidence="2 13">Belongs to the CDS family.</text>
</comment>
<evidence type="ECO:0000256" key="4">
    <source>
        <dbReference type="ARBA" id="ARBA00022516"/>
    </source>
</evidence>
<dbReference type="PROSITE" id="PS01315">
    <property type="entry name" value="CDS"/>
    <property type="match status" value="1"/>
</dbReference>
<comment type="pathway">
    <text evidence="13">Phospholipid metabolism; CDP-diacylglycerol biosynthesis; CDP-diacylglycerol from sn-glycerol 3-phosphate: step 3/3.</text>
</comment>
<evidence type="ECO:0000256" key="5">
    <source>
        <dbReference type="ARBA" id="ARBA00022679"/>
    </source>
</evidence>
<feature type="transmembrane region" description="Helical" evidence="14">
    <location>
        <begin position="360"/>
        <end position="381"/>
    </location>
</feature>
<keyword evidence="6 13" id="KW-0812">Transmembrane</keyword>
<feature type="transmembrane region" description="Helical" evidence="14">
    <location>
        <begin position="317"/>
        <end position="339"/>
    </location>
</feature>
<evidence type="ECO:0000256" key="9">
    <source>
        <dbReference type="ARBA" id="ARBA00023098"/>
    </source>
</evidence>
<keyword evidence="8 14" id="KW-1133">Transmembrane helix</keyword>
<accession>A0A1V9ZTU7</accession>
<evidence type="ECO:0000256" key="13">
    <source>
        <dbReference type="RuleBase" id="RU003938"/>
    </source>
</evidence>
<feature type="transmembrane region" description="Helical" evidence="14">
    <location>
        <begin position="63"/>
        <end position="79"/>
    </location>
</feature>
<keyword evidence="5 13" id="KW-0808">Transferase</keyword>
<dbReference type="STRING" id="1202772.A0A1V9ZTU7"/>
<protein>
    <recommendedName>
        <fullName evidence="13">Phosphatidate cytidylyltransferase</fullName>
        <ecNumber evidence="13">2.7.7.41</ecNumber>
    </recommendedName>
</protein>
<evidence type="ECO:0000256" key="3">
    <source>
        <dbReference type="ARBA" id="ARBA00022475"/>
    </source>
</evidence>
<dbReference type="UniPathway" id="UPA00557">
    <property type="reaction ID" value="UER00614"/>
</dbReference>
<dbReference type="OrthoDB" id="10260889at2759"/>
<sequence length="495" mass="54027">MPTRLDTLAEVMTTDPVDDAPSTTDGVVMLEASTTGGTKTTGARRRESYIVTHVRQSNALQRLLSALVLAPAVLVLLVLGPAFSPFLLCSVVVSICSYEFAWLSHRIVHRIATSVALRDVSGAPRPIPVLNLRHCCTSPISRGYDKTAAAILATVGAGVVVGATYYFQATHWHYATLPPDPSTHRNDTQAVAYLFVYIGVSTWAAFFCGWLTPSWRSHVLLLTTQALYGLRALAYFGTNYYANRIDIVSLDYTKQVFALVAMAVHLSQPCAAPADKVRVFFAVVCDCAAYGYVVLLMDPISTFMVSVVDGRRLALGFLAVVWGADTGAYVTGHVVPALGYRHFHRLAAHISPKKDLEGTLGGAFLGVVLIVVVNTLAPPHIRDDQLAGMHMDRESYLAKSLAWQIVFAVVGAFISRYGDLFASLVKRLAQVKDTGALIPGHGGMLDRVDALLFTAAVFVLYHRISNSTNYDSFIDETYRSWTFQAHVLVTLFPRH</sequence>
<comment type="subcellular location">
    <subcellularLocation>
        <location evidence="1">Cell membrane</location>
        <topology evidence="1">Multi-pass membrane protein</topology>
    </subcellularLocation>
</comment>
<feature type="transmembrane region" description="Helical" evidence="14">
    <location>
        <begin position="85"/>
        <end position="103"/>
    </location>
</feature>
<dbReference type="GO" id="GO:0005886">
    <property type="term" value="C:plasma membrane"/>
    <property type="evidence" value="ECO:0007669"/>
    <property type="project" value="UniProtKB-SubCell"/>
</dbReference>
<organism evidence="15 16">
    <name type="scientific">Achlya hypogyna</name>
    <name type="common">Oomycete</name>
    <name type="synonym">Protoachlya hypogyna</name>
    <dbReference type="NCBI Taxonomy" id="1202772"/>
    <lineage>
        <taxon>Eukaryota</taxon>
        <taxon>Sar</taxon>
        <taxon>Stramenopiles</taxon>
        <taxon>Oomycota</taxon>
        <taxon>Saprolegniomycetes</taxon>
        <taxon>Saprolegniales</taxon>
        <taxon>Achlyaceae</taxon>
        <taxon>Achlya</taxon>
    </lineage>
</organism>
<dbReference type="Proteomes" id="UP000243579">
    <property type="component" value="Unassembled WGS sequence"/>
</dbReference>
<keyword evidence="4" id="KW-0444">Lipid biosynthesis</keyword>
<evidence type="ECO:0000313" key="15">
    <source>
        <dbReference type="EMBL" id="OQS01452.1"/>
    </source>
</evidence>
<keyword evidence="10 14" id="KW-0472">Membrane</keyword>
<gene>
    <name evidence="15" type="ORF">ACHHYP_00756</name>
</gene>
<evidence type="ECO:0000256" key="7">
    <source>
        <dbReference type="ARBA" id="ARBA00022695"/>
    </source>
</evidence>
<evidence type="ECO:0000256" key="6">
    <source>
        <dbReference type="ARBA" id="ARBA00022692"/>
    </source>
</evidence>
<dbReference type="GO" id="GO:0004605">
    <property type="term" value="F:phosphatidate cytidylyltransferase activity"/>
    <property type="evidence" value="ECO:0007669"/>
    <property type="project" value="UniProtKB-EC"/>
</dbReference>
<comment type="caution">
    <text evidence="15">The sequence shown here is derived from an EMBL/GenBank/DDBJ whole genome shotgun (WGS) entry which is preliminary data.</text>
</comment>
<evidence type="ECO:0000313" key="16">
    <source>
        <dbReference type="Proteomes" id="UP000243579"/>
    </source>
</evidence>
<keyword evidence="16" id="KW-1185">Reference proteome</keyword>
<feature type="transmembrane region" description="Helical" evidence="14">
    <location>
        <begin position="279"/>
        <end position="297"/>
    </location>
</feature>
<dbReference type="InterPro" id="IPR000374">
    <property type="entry name" value="PC_trans"/>
</dbReference>